<feature type="region of interest" description="Disordered" evidence="3">
    <location>
        <begin position="118"/>
        <end position="143"/>
    </location>
</feature>
<dbReference type="GO" id="GO:0005634">
    <property type="term" value="C:nucleus"/>
    <property type="evidence" value="ECO:0007669"/>
    <property type="project" value="UniProtKB-SubCell"/>
</dbReference>
<dbReference type="InParanoid" id="A0A672MWA4"/>
<dbReference type="GO" id="GO:0043484">
    <property type="term" value="P:regulation of RNA splicing"/>
    <property type="evidence" value="ECO:0007669"/>
    <property type="project" value="TreeGrafter"/>
</dbReference>
<dbReference type="PANTHER" id="PTHR23348:SF41">
    <property type="entry name" value="NEUROBLAST DIFFERENTIATION-ASSOCIATED PROTEIN AHNAK"/>
    <property type="match status" value="1"/>
</dbReference>
<keyword evidence="2" id="KW-0539">Nucleus</keyword>
<evidence type="ECO:0000256" key="1">
    <source>
        <dbReference type="ARBA" id="ARBA00004123"/>
    </source>
</evidence>
<keyword evidence="7" id="KW-1185">Reference proteome</keyword>
<dbReference type="PANTHER" id="PTHR23348">
    <property type="entry name" value="PERIAXIN/AHNAK"/>
    <property type="match status" value="1"/>
</dbReference>
<dbReference type="InterPro" id="IPR036034">
    <property type="entry name" value="PDZ_sf"/>
</dbReference>
<feature type="compositionally biased region" description="Polar residues" evidence="3">
    <location>
        <begin position="121"/>
        <end position="143"/>
    </location>
</feature>
<dbReference type="Ensembl" id="ENSSGRT00000044454.1">
    <property type="protein sequence ID" value="ENSSGRP00000041475.1"/>
    <property type="gene ID" value="ENSSGRG00000022546.1"/>
</dbReference>
<evidence type="ECO:0000313" key="7">
    <source>
        <dbReference type="Proteomes" id="UP000472262"/>
    </source>
</evidence>
<keyword evidence="4" id="KW-0732">Signal</keyword>
<proteinExistence type="predicted"/>
<evidence type="ECO:0000256" key="4">
    <source>
        <dbReference type="SAM" id="SignalP"/>
    </source>
</evidence>
<sequence>MILISKLLCILFQDMQSDQSEIIVKTVKEVCAEGLVVSGGKDGIFIKEVKPESPASKHLSVKEGDQILSATVYFDNLISVDTTLKTTDITVTLGDDGKERREKSELKVSIPGKDKYEIETESQLKSSTSGMRTLDPSTFDNIL</sequence>
<dbReference type="InterPro" id="IPR052082">
    <property type="entry name" value="Myelin_sheath_structural"/>
</dbReference>
<reference evidence="6" key="2">
    <citation type="submission" date="2025-09" db="UniProtKB">
        <authorList>
            <consortium name="Ensembl"/>
        </authorList>
    </citation>
    <scope>IDENTIFICATION</scope>
</reference>
<dbReference type="GO" id="GO:0043034">
    <property type="term" value="C:costamere"/>
    <property type="evidence" value="ECO:0007669"/>
    <property type="project" value="TreeGrafter"/>
</dbReference>
<evidence type="ECO:0000256" key="3">
    <source>
        <dbReference type="SAM" id="MobiDB-lite"/>
    </source>
</evidence>
<feature type="chain" id="PRO_5025683589" description="PDZ domain-containing protein" evidence="4">
    <location>
        <begin position="18"/>
        <end position="143"/>
    </location>
</feature>
<dbReference type="AlphaFoldDB" id="A0A672MWA4"/>
<feature type="signal peptide" evidence="4">
    <location>
        <begin position="1"/>
        <end position="17"/>
    </location>
</feature>
<dbReference type="Pfam" id="PF00595">
    <property type="entry name" value="PDZ"/>
    <property type="match status" value="1"/>
</dbReference>
<dbReference type="Gene3D" id="2.30.42.10">
    <property type="match status" value="1"/>
</dbReference>
<feature type="domain" description="PDZ" evidence="5">
    <location>
        <begin position="34"/>
        <end position="69"/>
    </location>
</feature>
<dbReference type="CDD" id="cd00136">
    <property type="entry name" value="PDZ_canonical"/>
    <property type="match status" value="1"/>
</dbReference>
<dbReference type="SUPFAM" id="SSF50156">
    <property type="entry name" value="PDZ domain-like"/>
    <property type="match status" value="1"/>
</dbReference>
<evidence type="ECO:0000256" key="2">
    <source>
        <dbReference type="ARBA" id="ARBA00023242"/>
    </source>
</evidence>
<evidence type="ECO:0000259" key="5">
    <source>
        <dbReference type="PROSITE" id="PS50106"/>
    </source>
</evidence>
<dbReference type="PROSITE" id="PS50106">
    <property type="entry name" value="PDZ"/>
    <property type="match status" value="1"/>
</dbReference>
<accession>A0A672MWA4</accession>
<evidence type="ECO:0000313" key="6">
    <source>
        <dbReference type="Ensembl" id="ENSSGRP00000041475.1"/>
    </source>
</evidence>
<comment type="subcellular location">
    <subcellularLocation>
        <location evidence="1">Nucleus</location>
    </subcellularLocation>
</comment>
<dbReference type="Proteomes" id="UP000472262">
    <property type="component" value="Unassembled WGS sequence"/>
</dbReference>
<organism evidence="6 7">
    <name type="scientific">Sinocyclocheilus grahami</name>
    <name type="common">Dianchi golden-line fish</name>
    <name type="synonym">Barbus grahami</name>
    <dbReference type="NCBI Taxonomy" id="75366"/>
    <lineage>
        <taxon>Eukaryota</taxon>
        <taxon>Metazoa</taxon>
        <taxon>Chordata</taxon>
        <taxon>Craniata</taxon>
        <taxon>Vertebrata</taxon>
        <taxon>Euteleostomi</taxon>
        <taxon>Actinopterygii</taxon>
        <taxon>Neopterygii</taxon>
        <taxon>Teleostei</taxon>
        <taxon>Ostariophysi</taxon>
        <taxon>Cypriniformes</taxon>
        <taxon>Cyprinidae</taxon>
        <taxon>Cyprininae</taxon>
        <taxon>Sinocyclocheilus</taxon>
    </lineage>
</organism>
<protein>
    <recommendedName>
        <fullName evidence="5">PDZ domain-containing protein</fullName>
    </recommendedName>
</protein>
<dbReference type="InterPro" id="IPR001478">
    <property type="entry name" value="PDZ"/>
</dbReference>
<name>A0A672MWA4_SINGR</name>
<reference evidence="6" key="1">
    <citation type="submission" date="2025-08" db="UniProtKB">
        <authorList>
            <consortium name="Ensembl"/>
        </authorList>
    </citation>
    <scope>IDENTIFICATION</scope>
</reference>